<evidence type="ECO:0000313" key="3">
    <source>
        <dbReference type="Proteomes" id="UP000265938"/>
    </source>
</evidence>
<sequence>MRVSQLKFSSNLDLINVISCGELTSHSNPLVEIRLVKNGMKASGVYAFANAMGWNMTTIANALGTTSATLSRSKAKLLSSQTSEHALEVAKLSMSGIDYFGNIKNWNAWLNTAHIQFNGRSPQLVLNSIRGRELIKNIIKQLKHGFTA</sequence>
<reference evidence="2 3" key="1">
    <citation type="submission" date="2018-09" db="EMBL/GenBank/DDBJ databases">
        <title>Identification of marine bacteria producing industrial enzymes.</title>
        <authorList>
            <person name="Cheng T.H."/>
            <person name="Saidin J."/>
            <person name="Muhd D.D."/>
            <person name="Isa M.N.M."/>
            <person name="Bakar M.F.A."/>
            <person name="Ismail N."/>
        </authorList>
    </citation>
    <scope>NUCLEOTIDE SEQUENCE [LARGE SCALE GENOMIC DNA]</scope>
    <source>
        <strain evidence="2 3">MNAD 1.6</strain>
    </source>
</reference>
<organism evidence="2 3">
    <name type="scientific">Pseudoalteromonas gelatinilytica</name>
    <dbReference type="NCBI Taxonomy" id="1703256"/>
    <lineage>
        <taxon>Bacteria</taxon>
        <taxon>Pseudomonadati</taxon>
        <taxon>Pseudomonadota</taxon>
        <taxon>Gammaproteobacteria</taxon>
        <taxon>Alteromonadales</taxon>
        <taxon>Pseudoalteromonadaceae</taxon>
        <taxon>Pseudoalteromonas</taxon>
    </lineage>
</organism>
<proteinExistence type="predicted"/>
<accession>A0A3A3EJV8</accession>
<dbReference type="Pfam" id="PF09722">
    <property type="entry name" value="Xre_MbcA_ParS_C"/>
    <property type="match status" value="1"/>
</dbReference>
<gene>
    <name evidence="2" type="ORF">D4741_12440</name>
</gene>
<evidence type="ECO:0000313" key="2">
    <source>
        <dbReference type="EMBL" id="RJF35771.1"/>
    </source>
</evidence>
<comment type="caution">
    <text evidence="2">The sequence shown here is derived from an EMBL/GenBank/DDBJ whole genome shotgun (WGS) entry which is preliminary data.</text>
</comment>
<dbReference type="InterPro" id="IPR024467">
    <property type="entry name" value="Xre/MbcA/ParS-like_toxin-bd"/>
</dbReference>
<feature type="domain" description="Antitoxin Xre/MbcA/ParS-like toxin-binding" evidence="1">
    <location>
        <begin position="96"/>
        <end position="145"/>
    </location>
</feature>
<evidence type="ECO:0000259" key="1">
    <source>
        <dbReference type="Pfam" id="PF09722"/>
    </source>
</evidence>
<name>A0A3A3EJV8_9GAMM</name>
<dbReference type="Proteomes" id="UP000265938">
    <property type="component" value="Unassembled WGS sequence"/>
</dbReference>
<dbReference type="AlphaFoldDB" id="A0A3A3EJV8"/>
<protein>
    <submittedName>
        <fullName evidence="2">DUF2384 domain-containing protein</fullName>
    </submittedName>
</protein>
<dbReference type="EMBL" id="QYSE01000002">
    <property type="protein sequence ID" value="RJF35771.1"/>
    <property type="molecule type" value="Genomic_DNA"/>
</dbReference>